<gene>
    <name evidence="3" type="ORF">METZ01_LOCUS7846</name>
</gene>
<dbReference type="SUPFAM" id="SSF53720">
    <property type="entry name" value="ALDH-like"/>
    <property type="match status" value="1"/>
</dbReference>
<evidence type="ECO:0000259" key="2">
    <source>
        <dbReference type="Pfam" id="PF00171"/>
    </source>
</evidence>
<name>A0A381NK48_9ZZZZ</name>
<protein>
    <recommendedName>
        <fullName evidence="2">Aldehyde dehydrogenase domain-containing protein</fullName>
    </recommendedName>
</protein>
<dbReference type="InterPro" id="IPR016161">
    <property type="entry name" value="Ald_DH/histidinol_DH"/>
</dbReference>
<dbReference type="InterPro" id="IPR015590">
    <property type="entry name" value="Aldehyde_DH_dom"/>
</dbReference>
<evidence type="ECO:0000256" key="1">
    <source>
        <dbReference type="SAM" id="Phobius"/>
    </source>
</evidence>
<dbReference type="InterPro" id="IPR016162">
    <property type="entry name" value="Ald_DH_N"/>
</dbReference>
<keyword evidence="1" id="KW-0472">Membrane</keyword>
<dbReference type="PANTHER" id="PTHR11699">
    <property type="entry name" value="ALDEHYDE DEHYDROGENASE-RELATED"/>
    <property type="match status" value="1"/>
</dbReference>
<keyword evidence="1" id="KW-0812">Transmembrane</keyword>
<reference evidence="3" key="1">
    <citation type="submission" date="2018-05" db="EMBL/GenBank/DDBJ databases">
        <authorList>
            <person name="Lanie J.A."/>
            <person name="Ng W.-L."/>
            <person name="Kazmierczak K.M."/>
            <person name="Andrzejewski T.M."/>
            <person name="Davidsen T.M."/>
            <person name="Wayne K.J."/>
            <person name="Tettelin H."/>
            <person name="Glass J.I."/>
            <person name="Rusch D."/>
            <person name="Podicherti R."/>
            <person name="Tsui H.-C.T."/>
            <person name="Winkler M.E."/>
        </authorList>
    </citation>
    <scope>NUCLEOTIDE SEQUENCE</scope>
</reference>
<keyword evidence="1" id="KW-1133">Transmembrane helix</keyword>
<dbReference type="AlphaFoldDB" id="A0A381NK48"/>
<accession>A0A381NK48</accession>
<feature type="transmembrane region" description="Helical" evidence="1">
    <location>
        <begin position="159"/>
        <end position="181"/>
    </location>
</feature>
<dbReference type="GO" id="GO:0016491">
    <property type="term" value="F:oxidoreductase activity"/>
    <property type="evidence" value="ECO:0007669"/>
    <property type="project" value="InterPro"/>
</dbReference>
<organism evidence="3">
    <name type="scientific">marine metagenome</name>
    <dbReference type="NCBI Taxonomy" id="408172"/>
    <lineage>
        <taxon>unclassified sequences</taxon>
        <taxon>metagenomes</taxon>
        <taxon>ecological metagenomes</taxon>
    </lineage>
</organism>
<evidence type="ECO:0000313" key="3">
    <source>
        <dbReference type="EMBL" id="SUZ54992.1"/>
    </source>
</evidence>
<dbReference type="EMBL" id="UINC01000421">
    <property type="protein sequence ID" value="SUZ54992.1"/>
    <property type="molecule type" value="Genomic_DNA"/>
</dbReference>
<feature type="domain" description="Aldehyde dehydrogenase" evidence="2">
    <location>
        <begin position="23"/>
        <end position="253"/>
    </location>
</feature>
<proteinExistence type="predicted"/>
<dbReference type="Pfam" id="PF00171">
    <property type="entry name" value="Aldedh"/>
    <property type="match status" value="1"/>
</dbReference>
<dbReference type="Gene3D" id="3.40.605.10">
    <property type="entry name" value="Aldehyde Dehydrogenase, Chain A, domain 1"/>
    <property type="match status" value="1"/>
</dbReference>
<sequence>MNTSLHIKKTYKLYIDGKFSRTESGRYMKWVNPNNDQTINFCRSSRKDYRNAVQASRNAFNKWNNFSGYNRGQILYRIAEMLDSRKEQFISELMVQGKSKKQSKQEVSMSIDRLVYYAGWSDKFQQIFSRVNPVSTPHYNFSTPEPSGVVSIIAPKDSYLLGFISVIVPAIIGGNTIVVLASENNPLCAISFSEVLHSSDVPNGVINILSGYTKELIDHFSSHMDVNAVINCGLDSKDTELIQKNSAVNVKRVIDYGAINWMNHDSQDPYFIMDCQEIKTTWHPIGY</sequence>